<protein>
    <submittedName>
        <fullName evidence="6">Glycoside hydrolase family 92 protein</fullName>
    </submittedName>
</protein>
<comment type="caution">
    <text evidence="6">The sequence shown here is derived from an EMBL/GenBank/DDBJ whole genome shotgun (WGS) entry which is preliminary data.</text>
</comment>
<proteinExistence type="predicted"/>
<sequence>MKLNVLLLCLGTMLVNEEEKKSPVDYVNPFIGTKSMGHTFPGACVPYGAVQLSPDTENVPHNIDGVYRKDTYRYCAGYQYDDPTIVGFSHTHLSGTGHSDLGDVLLMPTVGELKLIPGTAEQPEEGYRSRFSHDQEKALPGYYEVMLQDYDVKVQLTATERVGIHKYTYPSGVEEGHVIVDLLHGIYNYDGKVLWANLRVENDTLLTGYRITRGWARTNYTYFAITFSKPIRNYGHENFEEVDYKGFWRRFDEKHNFPEMGGRGIVAYFDFDLHDSSELEVKVALSCVSTEGALKNLQVEAAGVDFETLAARAGEKWNKELSVIEARGSHDELCMLYTSLYHTMINPSVYMDADGQYRGVDHMIHQAEGFTNYTVFSLWDTYRALHPLFNVINRERNRDMVMSMLEHYRQSVHKALPVWSHMGNENWCMIAYHGVAVVADAVAKGIELDTALVLEAMKNSSNIPYYQHTREYVEKGYVPVDKDGNGASITLENAYDDWAIYRTAKAAGNENMAHEYESRAMNYRNLFDERLGFARPRLSDGSWKEPFDPLGTHGEGFIEGNSWNYSLHVPHDVNGLIRLTGGEKRFAERLDSLFTMHLPEKYYADTEDITEEGLMGNYVHGNEPSHHVLYLYAWTSQPWKTQFRVREVMNRMYRNKIDGLCGNDDCGQMSAWYIFSALGFYPVCPGTDQYVLGAPYLPYMKIRLENGNTFEVRAPKVDDKNRYVKAVRLNGKPYDKAYITQRDIMAGGVLEFEMSNRPNRNRIYTEDNKPYSLTR</sequence>
<dbReference type="Gene3D" id="3.30.2080.10">
    <property type="entry name" value="GH92 mannosidase domain"/>
    <property type="match status" value="1"/>
</dbReference>
<dbReference type="Pfam" id="PF17678">
    <property type="entry name" value="Glyco_hydro_92N"/>
    <property type="match status" value="1"/>
</dbReference>
<keyword evidence="6" id="KW-0378">Hydrolase</keyword>
<dbReference type="InterPro" id="IPR008928">
    <property type="entry name" value="6-hairpin_glycosidase_sf"/>
</dbReference>
<evidence type="ECO:0000256" key="2">
    <source>
        <dbReference type="ARBA" id="ARBA00011245"/>
    </source>
</evidence>
<dbReference type="Gene3D" id="2.70.98.10">
    <property type="match status" value="1"/>
</dbReference>
<evidence type="ECO:0000259" key="5">
    <source>
        <dbReference type="Pfam" id="PF17678"/>
    </source>
</evidence>
<dbReference type="InterPro" id="IPR050883">
    <property type="entry name" value="PNGase"/>
</dbReference>
<dbReference type="SUPFAM" id="SSF48208">
    <property type="entry name" value="Six-hairpin glycosidases"/>
    <property type="match status" value="1"/>
</dbReference>
<accession>A0ABR7D5Y0</accession>
<gene>
    <name evidence="6" type="ORF">H8S64_19825</name>
</gene>
<keyword evidence="3" id="KW-0106">Calcium</keyword>
<name>A0ABR7D5Y0_9BACT</name>
<dbReference type="Gene3D" id="1.20.1610.10">
    <property type="entry name" value="alpha-1,2-mannosidases domains"/>
    <property type="match status" value="1"/>
</dbReference>
<evidence type="ECO:0000259" key="4">
    <source>
        <dbReference type="Pfam" id="PF07971"/>
    </source>
</evidence>
<evidence type="ECO:0000256" key="1">
    <source>
        <dbReference type="ARBA" id="ARBA00001913"/>
    </source>
</evidence>
<dbReference type="Gene3D" id="1.20.1050.60">
    <property type="entry name" value="alpha-1,2-mannosidase"/>
    <property type="match status" value="1"/>
</dbReference>
<evidence type="ECO:0000313" key="7">
    <source>
        <dbReference type="Proteomes" id="UP000646484"/>
    </source>
</evidence>
<dbReference type="PANTHER" id="PTHR12143:SF39">
    <property type="entry name" value="SECRETED PROTEIN"/>
    <property type="match status" value="1"/>
</dbReference>
<dbReference type="PANTHER" id="PTHR12143">
    <property type="entry name" value="PEPTIDE N-GLYCANASE PNGASE -RELATED"/>
    <property type="match status" value="1"/>
</dbReference>
<feature type="domain" description="Glycosyl hydrolase family 92" evidence="4">
    <location>
        <begin position="293"/>
        <end position="755"/>
    </location>
</feature>
<dbReference type="EMBL" id="JACOOH010000010">
    <property type="protein sequence ID" value="MBC5623349.1"/>
    <property type="molecule type" value="Genomic_DNA"/>
</dbReference>
<evidence type="ECO:0000256" key="3">
    <source>
        <dbReference type="ARBA" id="ARBA00022837"/>
    </source>
</evidence>
<keyword evidence="7" id="KW-1185">Reference proteome</keyword>
<dbReference type="Proteomes" id="UP000646484">
    <property type="component" value="Unassembled WGS sequence"/>
</dbReference>
<dbReference type="InterPro" id="IPR041371">
    <property type="entry name" value="GH92_N"/>
</dbReference>
<comment type="cofactor">
    <cofactor evidence="1">
        <name>Ca(2+)</name>
        <dbReference type="ChEBI" id="CHEBI:29108"/>
    </cofactor>
</comment>
<evidence type="ECO:0000313" key="6">
    <source>
        <dbReference type="EMBL" id="MBC5623349.1"/>
    </source>
</evidence>
<dbReference type="Pfam" id="PF07971">
    <property type="entry name" value="Glyco_hydro_92"/>
    <property type="match status" value="1"/>
</dbReference>
<organism evidence="6 7">
    <name type="scientific">Butyricimonas hominis</name>
    <dbReference type="NCBI Taxonomy" id="2763032"/>
    <lineage>
        <taxon>Bacteria</taxon>
        <taxon>Pseudomonadati</taxon>
        <taxon>Bacteroidota</taxon>
        <taxon>Bacteroidia</taxon>
        <taxon>Bacteroidales</taxon>
        <taxon>Odoribacteraceae</taxon>
        <taxon>Butyricimonas</taxon>
    </lineage>
</organism>
<dbReference type="GO" id="GO:0016787">
    <property type="term" value="F:hydrolase activity"/>
    <property type="evidence" value="ECO:0007669"/>
    <property type="project" value="UniProtKB-KW"/>
</dbReference>
<dbReference type="InterPro" id="IPR005887">
    <property type="entry name" value="GH92_a_mannosidase_put"/>
</dbReference>
<comment type="subunit">
    <text evidence="2">Monomer.</text>
</comment>
<dbReference type="NCBIfam" id="TIGR01180">
    <property type="entry name" value="aman2_put"/>
    <property type="match status" value="1"/>
</dbReference>
<dbReference type="InterPro" id="IPR014718">
    <property type="entry name" value="GH-type_carb-bd"/>
</dbReference>
<feature type="domain" description="Glycosyl hydrolase family 92 N-terminal" evidence="5">
    <location>
        <begin position="26"/>
        <end position="286"/>
    </location>
</feature>
<dbReference type="RefSeq" id="WP_186978418.1">
    <property type="nucleotide sequence ID" value="NZ_JACOOH010000010.1"/>
</dbReference>
<dbReference type="InterPro" id="IPR012939">
    <property type="entry name" value="Glyco_hydro_92"/>
</dbReference>
<reference evidence="6 7" key="1">
    <citation type="submission" date="2020-08" db="EMBL/GenBank/DDBJ databases">
        <title>Genome public.</title>
        <authorList>
            <person name="Liu C."/>
            <person name="Sun Q."/>
        </authorList>
    </citation>
    <scope>NUCLEOTIDE SEQUENCE [LARGE SCALE GENOMIC DNA]</scope>
    <source>
        <strain evidence="6 7">NSJ-56</strain>
    </source>
</reference>